<dbReference type="AlphaFoldDB" id="A0A8X9ADG2"/>
<gene>
    <name evidence="2" type="ORF">SASPL_102574</name>
</gene>
<comment type="caution">
    <text evidence="2">The sequence shown here is derived from an EMBL/GenBank/DDBJ whole genome shotgun (WGS) entry which is preliminary data.</text>
</comment>
<sequence>MEALNAAGLSPLSVLAKTTKPRKHLSAATIPQFKIQNPTENVLSSVSRKLQCGLVVLSSVMSSELAKALTYEEALQQTTTGSDTGGVLDSVISFATDNPLIIGGGLVGLAVPLVVSQLFSKPKPWGVETAKNAYAKLGGDDANAQLLDIRAPSDLKESGSPNIRGLKKKPVTVAYKGEDKSGFLSKLSLKFKDPENTTLFILDKCVDPRKFVGIWICIALKTSKLVSCFKVVGLRARFDGNSELVAELVTVNGFKAAYGIKDGAEGPRGWKSSGLPWISPKKSVGIDLSSLTDSFGDASEALPLVLGVAAAAGLGLLAYTEVETILQVLGSAALVQFVSKKFLFAKACISLLRDRKQTVQQIDEVLNAKVGAKELVGDIQDIGKALLPPIISTSKSLAAAAEVTSSPSIVQEAESVTEANSTPPEVDAAPEVNSVPKAEVEEESLPLPTRPLSPYPNYPDYKPPTSPIPSRP</sequence>
<dbReference type="EMBL" id="PNBA02000001">
    <property type="protein sequence ID" value="KAG6437653.1"/>
    <property type="molecule type" value="Genomic_DNA"/>
</dbReference>
<organism evidence="2">
    <name type="scientific">Salvia splendens</name>
    <name type="common">Scarlet sage</name>
    <dbReference type="NCBI Taxonomy" id="180675"/>
    <lineage>
        <taxon>Eukaryota</taxon>
        <taxon>Viridiplantae</taxon>
        <taxon>Streptophyta</taxon>
        <taxon>Embryophyta</taxon>
        <taxon>Tracheophyta</taxon>
        <taxon>Spermatophyta</taxon>
        <taxon>Magnoliopsida</taxon>
        <taxon>eudicotyledons</taxon>
        <taxon>Gunneridae</taxon>
        <taxon>Pentapetalae</taxon>
        <taxon>asterids</taxon>
        <taxon>lamiids</taxon>
        <taxon>Lamiales</taxon>
        <taxon>Lamiaceae</taxon>
        <taxon>Nepetoideae</taxon>
        <taxon>Mentheae</taxon>
        <taxon>Salviinae</taxon>
        <taxon>Salvia</taxon>
        <taxon>Salvia subgen. Calosphace</taxon>
        <taxon>core Calosphace</taxon>
    </lineage>
</organism>
<evidence type="ECO:0000313" key="3">
    <source>
        <dbReference type="Proteomes" id="UP000298416"/>
    </source>
</evidence>
<accession>A0A8X9ADG2</accession>
<proteinExistence type="predicted"/>
<dbReference type="InterPro" id="IPR036873">
    <property type="entry name" value="Rhodanese-like_dom_sf"/>
</dbReference>
<keyword evidence="3" id="KW-1185">Reference proteome</keyword>
<feature type="region of interest" description="Disordered" evidence="1">
    <location>
        <begin position="409"/>
        <end position="472"/>
    </location>
</feature>
<feature type="compositionally biased region" description="Pro residues" evidence="1">
    <location>
        <begin position="448"/>
        <end position="472"/>
    </location>
</feature>
<dbReference type="Proteomes" id="UP000298416">
    <property type="component" value="Unassembled WGS sequence"/>
</dbReference>
<protein>
    <recommendedName>
        <fullName evidence="4">Rhodanese domain-containing protein</fullName>
    </recommendedName>
</protein>
<dbReference type="PANTHER" id="PTHR47377">
    <property type="entry name" value="RHODANESE-LIKE DOMAIN-CONTAINING PROTEIN 4, CHLOROPLASTIC"/>
    <property type="match status" value="1"/>
</dbReference>
<evidence type="ECO:0008006" key="4">
    <source>
        <dbReference type="Google" id="ProtNLM"/>
    </source>
</evidence>
<name>A0A8X9ADG2_SALSN</name>
<dbReference type="InterPro" id="IPR044240">
    <property type="entry name" value="STR4-like"/>
</dbReference>
<dbReference type="PANTHER" id="PTHR47377:SF1">
    <property type="entry name" value="RHODANESE-LIKE DOMAIN-CONTAINING PROTEIN 4, CHLOROPLASTIC"/>
    <property type="match status" value="1"/>
</dbReference>
<dbReference type="Gene3D" id="3.40.250.10">
    <property type="entry name" value="Rhodanese-like domain"/>
    <property type="match status" value="1"/>
</dbReference>
<reference evidence="2" key="1">
    <citation type="submission" date="2018-01" db="EMBL/GenBank/DDBJ databases">
        <authorList>
            <person name="Mao J.F."/>
        </authorList>
    </citation>
    <scope>NUCLEOTIDE SEQUENCE</scope>
    <source>
        <strain evidence="2">Huo1</strain>
        <tissue evidence="2">Leaf</tissue>
    </source>
</reference>
<evidence type="ECO:0000256" key="1">
    <source>
        <dbReference type="SAM" id="MobiDB-lite"/>
    </source>
</evidence>
<evidence type="ECO:0000313" key="2">
    <source>
        <dbReference type="EMBL" id="KAG6437653.1"/>
    </source>
</evidence>
<reference evidence="2" key="2">
    <citation type="submission" date="2020-08" db="EMBL/GenBank/DDBJ databases">
        <title>Plant Genome Project.</title>
        <authorList>
            <person name="Zhang R.-G."/>
        </authorList>
    </citation>
    <scope>NUCLEOTIDE SEQUENCE</scope>
    <source>
        <strain evidence="2">Huo1</strain>
        <tissue evidence="2">Leaf</tissue>
    </source>
</reference>